<gene>
    <name evidence="2" type="ORF">KUDE01_015436</name>
</gene>
<sequence>MATSKEASQKEVTDAESMEAVSEPGFSADVGEPQLVHTASQRLSEHGEKDTFVAAQKEIESKEIDHKETLSTEETVSTVMVHGVGSNSTSETEKEEGTEEEFKLSSEENPAGPDMSKDTNMHNTVEKITHLNMETDMDTTKEKGTQQGSSGSKSRVPKAEDLDEMMDIGTVDQGEQEAQMKEEQENHLMEEDCSHSPAIFNTVLDSNAVEEEVDVKPPVLPPPEEEQVEDVKVALDMLRSSSSPPPEATTSMGPAGFSSELNLNSPRYLLLSQSLMCYLTQHREP</sequence>
<dbReference type="EMBL" id="JASDAP010000100">
    <property type="protein sequence ID" value="KAK1875633.1"/>
    <property type="molecule type" value="Genomic_DNA"/>
</dbReference>
<keyword evidence="3" id="KW-1185">Reference proteome</keyword>
<feature type="compositionally biased region" description="Basic and acidic residues" evidence="1">
    <location>
        <begin position="115"/>
        <end position="129"/>
    </location>
</feature>
<comment type="caution">
    <text evidence="2">The sequence shown here is derived from an EMBL/GenBank/DDBJ whole genome shotgun (WGS) entry which is preliminary data.</text>
</comment>
<protein>
    <submittedName>
        <fullName evidence="2">Iroquois-class homeodomain protein irx-5</fullName>
    </submittedName>
</protein>
<evidence type="ECO:0000313" key="2">
    <source>
        <dbReference type="EMBL" id="KAK1875633.1"/>
    </source>
</evidence>
<feature type="region of interest" description="Disordered" evidence="1">
    <location>
        <begin position="1"/>
        <end position="195"/>
    </location>
</feature>
<reference evidence="2" key="1">
    <citation type="submission" date="2023-04" db="EMBL/GenBank/DDBJ databases">
        <title>Chromosome-level genome of Chaenocephalus aceratus.</title>
        <authorList>
            <person name="Park H."/>
        </authorList>
    </citation>
    <scope>NUCLEOTIDE SEQUENCE</scope>
    <source>
        <strain evidence="2">DE</strain>
        <tissue evidence="2">Muscle</tissue>
    </source>
</reference>
<feature type="compositionally biased region" description="Basic and acidic residues" evidence="1">
    <location>
        <begin position="178"/>
        <end position="194"/>
    </location>
</feature>
<evidence type="ECO:0000256" key="1">
    <source>
        <dbReference type="SAM" id="MobiDB-lite"/>
    </source>
</evidence>
<accession>A0AAD9B6S8</accession>
<dbReference type="GO" id="GO:0003677">
    <property type="term" value="F:DNA binding"/>
    <property type="evidence" value="ECO:0007669"/>
    <property type="project" value="UniProtKB-KW"/>
</dbReference>
<feature type="compositionally biased region" description="Basic and acidic residues" evidence="1">
    <location>
        <begin position="43"/>
        <end position="70"/>
    </location>
</feature>
<feature type="region of interest" description="Disordered" evidence="1">
    <location>
        <begin position="239"/>
        <end position="260"/>
    </location>
</feature>
<keyword evidence="2" id="KW-0371">Homeobox</keyword>
<name>A0AAD9B6S8_DISEL</name>
<evidence type="ECO:0000313" key="3">
    <source>
        <dbReference type="Proteomes" id="UP001228049"/>
    </source>
</evidence>
<proteinExistence type="predicted"/>
<dbReference type="Proteomes" id="UP001228049">
    <property type="component" value="Unassembled WGS sequence"/>
</dbReference>
<keyword evidence="2" id="KW-0238">DNA-binding</keyword>
<feature type="compositionally biased region" description="Low complexity" evidence="1">
    <location>
        <begin position="72"/>
        <end position="90"/>
    </location>
</feature>
<organism evidence="2 3">
    <name type="scientific">Dissostichus eleginoides</name>
    <name type="common">Patagonian toothfish</name>
    <name type="synonym">Dissostichus amissus</name>
    <dbReference type="NCBI Taxonomy" id="100907"/>
    <lineage>
        <taxon>Eukaryota</taxon>
        <taxon>Metazoa</taxon>
        <taxon>Chordata</taxon>
        <taxon>Craniata</taxon>
        <taxon>Vertebrata</taxon>
        <taxon>Euteleostomi</taxon>
        <taxon>Actinopterygii</taxon>
        <taxon>Neopterygii</taxon>
        <taxon>Teleostei</taxon>
        <taxon>Neoteleostei</taxon>
        <taxon>Acanthomorphata</taxon>
        <taxon>Eupercaria</taxon>
        <taxon>Perciformes</taxon>
        <taxon>Notothenioidei</taxon>
        <taxon>Nototheniidae</taxon>
        <taxon>Dissostichus</taxon>
    </lineage>
</organism>
<dbReference type="AlphaFoldDB" id="A0AAD9B6S8"/>
<feature type="compositionally biased region" description="Low complexity" evidence="1">
    <location>
        <begin position="145"/>
        <end position="154"/>
    </location>
</feature>